<protein>
    <submittedName>
        <fullName evidence="1">Uncharacterized protein</fullName>
    </submittedName>
</protein>
<organism evidence="1 2">
    <name type="scientific">Flammeovirga pacifica</name>
    <dbReference type="NCBI Taxonomy" id="915059"/>
    <lineage>
        <taxon>Bacteria</taxon>
        <taxon>Pseudomonadati</taxon>
        <taxon>Bacteroidota</taxon>
        <taxon>Cytophagia</taxon>
        <taxon>Cytophagales</taxon>
        <taxon>Flammeovirgaceae</taxon>
        <taxon>Flammeovirga</taxon>
    </lineage>
</organism>
<dbReference type="Proteomes" id="UP000179797">
    <property type="component" value="Unassembled WGS sequence"/>
</dbReference>
<comment type="caution">
    <text evidence="1">The sequence shown here is derived from an EMBL/GenBank/DDBJ whole genome shotgun (WGS) entry which is preliminary data.</text>
</comment>
<proteinExistence type="predicted"/>
<name>A0A1S1YTN9_FLAPC</name>
<reference evidence="1 2" key="1">
    <citation type="journal article" date="2012" name="Int. J. Syst. Evol. Microbiol.">
        <title>Flammeovirga pacifica sp. nov., isolated from deep-sea sediment.</title>
        <authorList>
            <person name="Xu H."/>
            <person name="Fu Y."/>
            <person name="Yang N."/>
            <person name="Ding Z."/>
            <person name="Lai Q."/>
            <person name="Zeng R."/>
        </authorList>
    </citation>
    <scope>NUCLEOTIDE SEQUENCE [LARGE SCALE GENOMIC DNA]</scope>
    <source>
        <strain evidence="2">DSM 24597 / LMG 26175 / WPAGA1</strain>
    </source>
</reference>
<sequence length="83" mass="9706">MTLIMNDKHLIVNHLDLLSDDELIEKFNLEVGNFQWSESRGKYLSTLHSEFRSREFDSSSVFINGKISLKKHIQLLHGKLCFI</sequence>
<gene>
    <name evidence="1" type="ORF">NH26_21710</name>
</gene>
<accession>A0A1S1YTN9</accession>
<dbReference type="AlphaFoldDB" id="A0A1S1YTN9"/>
<keyword evidence="2" id="KW-1185">Reference proteome</keyword>
<evidence type="ECO:0000313" key="1">
    <source>
        <dbReference type="EMBL" id="OHX64223.1"/>
    </source>
</evidence>
<dbReference type="EMBL" id="JRYR02000002">
    <property type="protein sequence ID" value="OHX64223.1"/>
    <property type="molecule type" value="Genomic_DNA"/>
</dbReference>
<evidence type="ECO:0000313" key="2">
    <source>
        <dbReference type="Proteomes" id="UP000179797"/>
    </source>
</evidence>